<dbReference type="RefSeq" id="WP_143047103.1">
    <property type="nucleotide sequence ID" value="NZ_FNON01000004.1"/>
</dbReference>
<proteinExistence type="inferred from homology"/>
<comment type="similarity">
    <text evidence="1">Belongs to the peptidase S33 family.</text>
</comment>
<evidence type="ECO:0000313" key="7">
    <source>
        <dbReference type="Proteomes" id="UP000199515"/>
    </source>
</evidence>
<keyword evidence="7" id="KW-1185">Reference proteome</keyword>
<gene>
    <name evidence="6" type="ORF">SAMN05421504_10450</name>
</gene>
<dbReference type="PANTHER" id="PTHR43248:SF29">
    <property type="entry name" value="TRIPEPTIDYL AMINOPEPTIDASE"/>
    <property type="match status" value="1"/>
</dbReference>
<evidence type="ECO:0000313" key="6">
    <source>
        <dbReference type="EMBL" id="SDX96147.1"/>
    </source>
</evidence>
<organism evidence="6 7">
    <name type="scientific">Amycolatopsis xylanica</name>
    <dbReference type="NCBI Taxonomy" id="589385"/>
    <lineage>
        <taxon>Bacteria</taxon>
        <taxon>Bacillati</taxon>
        <taxon>Actinomycetota</taxon>
        <taxon>Actinomycetes</taxon>
        <taxon>Pseudonocardiales</taxon>
        <taxon>Pseudonocardiaceae</taxon>
        <taxon>Amycolatopsis</taxon>
    </lineage>
</organism>
<evidence type="ECO:0000256" key="4">
    <source>
        <dbReference type="SAM" id="SignalP"/>
    </source>
</evidence>
<dbReference type="EMBL" id="FNON01000004">
    <property type="protein sequence ID" value="SDX96147.1"/>
    <property type="molecule type" value="Genomic_DNA"/>
</dbReference>
<dbReference type="Pfam" id="PF08386">
    <property type="entry name" value="Abhydrolase_4"/>
    <property type="match status" value="1"/>
</dbReference>
<dbReference type="AlphaFoldDB" id="A0A1H3FZE6"/>
<evidence type="ECO:0000256" key="1">
    <source>
        <dbReference type="ARBA" id="ARBA00010088"/>
    </source>
</evidence>
<keyword evidence="3" id="KW-0378">Hydrolase</keyword>
<protein>
    <submittedName>
        <fullName evidence="6">TAP-like protein</fullName>
    </submittedName>
</protein>
<reference evidence="6 7" key="1">
    <citation type="submission" date="2016-10" db="EMBL/GenBank/DDBJ databases">
        <authorList>
            <person name="de Groot N.N."/>
        </authorList>
    </citation>
    <scope>NUCLEOTIDE SEQUENCE [LARGE SCALE GENOMIC DNA]</scope>
    <source>
        <strain evidence="6 7">CPCC 202699</strain>
    </source>
</reference>
<dbReference type="STRING" id="589385.SAMN05421504_10450"/>
<dbReference type="OrthoDB" id="4006962at2"/>
<dbReference type="InterPro" id="IPR013595">
    <property type="entry name" value="Pept_S33_TAP-like_C"/>
</dbReference>
<evidence type="ECO:0000259" key="5">
    <source>
        <dbReference type="Pfam" id="PF08386"/>
    </source>
</evidence>
<dbReference type="InterPro" id="IPR029058">
    <property type="entry name" value="AB_hydrolase_fold"/>
</dbReference>
<dbReference type="Gene3D" id="3.40.50.1820">
    <property type="entry name" value="alpha/beta hydrolase"/>
    <property type="match status" value="1"/>
</dbReference>
<name>A0A1H3FZE6_9PSEU</name>
<evidence type="ECO:0000256" key="3">
    <source>
        <dbReference type="ARBA" id="ARBA00022801"/>
    </source>
</evidence>
<dbReference type="InterPro" id="IPR051601">
    <property type="entry name" value="Serine_prot/Carboxylest_S33"/>
</dbReference>
<feature type="signal peptide" evidence="4">
    <location>
        <begin position="1"/>
        <end position="23"/>
    </location>
</feature>
<dbReference type="Proteomes" id="UP000199515">
    <property type="component" value="Unassembled WGS sequence"/>
</dbReference>
<keyword evidence="2 4" id="KW-0732">Signal</keyword>
<evidence type="ECO:0000256" key="2">
    <source>
        <dbReference type="ARBA" id="ARBA00022729"/>
    </source>
</evidence>
<accession>A0A1H3FZE6</accession>
<sequence>MRRTVQTLLAVAAALTMAVSVPAAEAKPDGLTVPKLDWRPCAQNPGFDCATASVPLDYDQPNGPATHIALNRKAATDPAHRIGSVFLNPGGPGGSGVGFAFDFAERFSASLQGKFDVIGFDPRGVGASDPVRCFASEAEGNAFRAAVPGFPYLREQERPFFDHYRSLAGKCDSAIARHMSTADVARDLDLLRRAVGDKKLTYLGFSYGTFLGNTYASLFPDNIRALVIDGVLDPVLWSGGAQILSDRTNTALEFTEFLRLCDEAGSSCPFTRPGGSAARWEALAKTVRAHPVDLGDGETLTYDNLINAAAGAMYAPESWPDFAAVANFFANAALGAKSTPVQARDAAYDNSFDAYNGNVCADTRFPASFESYRAIGKFADAGSRFGPFWWWGNAACANWPVNQDRFTGPWRTKTSAPVLVVGNHFDGVTSFAGAQASHRLLAGSRLLAYAGWGHTAYGRSSCVSTYVDHYLLTGALPAEGTVCPANPNPFLRTLRSTAPAAGKPPAWLTKR</sequence>
<feature type="domain" description="Peptidase S33 tripeptidyl aminopeptidase-like C-terminal" evidence="5">
    <location>
        <begin position="385"/>
        <end position="483"/>
    </location>
</feature>
<dbReference type="GO" id="GO:0016787">
    <property type="term" value="F:hydrolase activity"/>
    <property type="evidence" value="ECO:0007669"/>
    <property type="project" value="UniProtKB-KW"/>
</dbReference>
<dbReference type="PANTHER" id="PTHR43248">
    <property type="entry name" value="2-SUCCINYL-6-HYDROXY-2,4-CYCLOHEXADIENE-1-CARBOXYLATE SYNTHASE"/>
    <property type="match status" value="1"/>
</dbReference>
<feature type="chain" id="PRO_5011513104" evidence="4">
    <location>
        <begin position="24"/>
        <end position="511"/>
    </location>
</feature>
<dbReference type="SUPFAM" id="SSF53474">
    <property type="entry name" value="alpha/beta-Hydrolases"/>
    <property type="match status" value="1"/>
</dbReference>